<accession>A0A0H3CSM2</accession>
<dbReference type="HOGENOM" id="CLU_3233045_0_0_6"/>
<organism evidence="1 2">
    <name type="scientific">Enterobacter cloacae subsp. cloacae (strain ATCC 13047 / DSM 30054 / NBRC 13535 / NCTC 10005 / WDCM 00083 / NCDC 279-56)</name>
    <dbReference type="NCBI Taxonomy" id="716541"/>
    <lineage>
        <taxon>Bacteria</taxon>
        <taxon>Pseudomonadati</taxon>
        <taxon>Pseudomonadota</taxon>
        <taxon>Gammaproteobacteria</taxon>
        <taxon>Enterobacterales</taxon>
        <taxon>Enterobacteriaceae</taxon>
        <taxon>Enterobacter</taxon>
        <taxon>Enterobacter cloacae complex</taxon>
    </lineage>
</organism>
<sequence length="43" mass="5182">MFIKSSATTRYPDNISGVFKNIYNNDKKRRWVDIMFEMNYSSL</sequence>
<dbReference type="AlphaFoldDB" id="A0A0H3CSM2"/>
<dbReference type="EnsemblBacteria" id="ADF63542">
    <property type="protein sequence ID" value="ADF63542"/>
    <property type="gene ID" value="ECL_04008"/>
</dbReference>
<reference evidence="1 2" key="1">
    <citation type="journal article" date="2010" name="J. Bacteriol.">
        <title>Complete genome sequence of Enterobacter cloacae subsp. cloacae type strain ATCC 13047.</title>
        <authorList>
            <person name="Ren Y."/>
            <person name="Ren Y."/>
            <person name="Zhou Z."/>
            <person name="Guo X."/>
            <person name="Li Y."/>
            <person name="Feng L."/>
            <person name="Wang L."/>
        </authorList>
    </citation>
    <scope>NUCLEOTIDE SEQUENCE [LARGE SCALE GENOMIC DNA]</scope>
    <source>
        <strain evidence="2">ATCC 13047 / DSM 30054 / NBRC 13535 / NCTC 10005 / WDCM 00083 / NCDC 279-56</strain>
    </source>
</reference>
<name>A0A0H3CSM2_ENTCC</name>
<proteinExistence type="predicted"/>
<gene>
    <name evidence="1" type="ordered locus">ECL_04008</name>
</gene>
<dbReference type="STRING" id="716541.ECL_04008"/>
<dbReference type="Proteomes" id="UP000002363">
    <property type="component" value="Chromosome"/>
</dbReference>
<dbReference type="EMBL" id="CP001918">
    <property type="protein sequence ID" value="ADF63542.1"/>
    <property type="molecule type" value="Genomic_DNA"/>
</dbReference>
<protein>
    <submittedName>
        <fullName evidence="1">Uncharacterized protein</fullName>
    </submittedName>
</protein>
<keyword evidence="2" id="KW-1185">Reference proteome</keyword>
<dbReference type="KEGG" id="enc:ECL_04008"/>
<evidence type="ECO:0000313" key="2">
    <source>
        <dbReference type="Proteomes" id="UP000002363"/>
    </source>
</evidence>
<evidence type="ECO:0000313" key="1">
    <source>
        <dbReference type="EMBL" id="ADF63542.1"/>
    </source>
</evidence>